<dbReference type="STRING" id="547042.BACCOPRO_02773"/>
<dbReference type="Proteomes" id="UP000014073">
    <property type="component" value="Unassembled WGS sequence"/>
</dbReference>
<dbReference type="HOGENOM" id="CLU_2713882_0_0_10"/>
<dbReference type="AlphaFoldDB" id="S0FA77"/>
<organism evidence="1 2">
    <name type="scientific">Phocaeicola coprophilus DSM 18228 = JCM 13818</name>
    <dbReference type="NCBI Taxonomy" id="547042"/>
    <lineage>
        <taxon>Bacteria</taxon>
        <taxon>Pseudomonadati</taxon>
        <taxon>Bacteroidota</taxon>
        <taxon>Bacteroidia</taxon>
        <taxon>Bacteroidales</taxon>
        <taxon>Bacteroidaceae</taxon>
        <taxon>Phocaeicola</taxon>
    </lineage>
</organism>
<keyword evidence="2" id="KW-1185">Reference proteome</keyword>
<accession>S0FA77</accession>
<dbReference type="EMBL" id="ACBW01000177">
    <property type="protein sequence ID" value="EEF77254.1"/>
    <property type="molecule type" value="Genomic_DNA"/>
</dbReference>
<comment type="caution">
    <text evidence="1">The sequence shown here is derived from an EMBL/GenBank/DDBJ whole genome shotgun (WGS) entry which is preliminary data.</text>
</comment>
<sequence>MFSFNGLQRYEEFSEYNEIQPENLNLLLQVKEIASGQARITPARRYFFCQMNDRMIQKPFLHKNFMLTEKNK</sequence>
<gene>
    <name evidence="1" type="ORF">BACCOPRO_02773</name>
</gene>
<protein>
    <submittedName>
        <fullName evidence="1">Uncharacterized protein</fullName>
    </submittedName>
</protein>
<proteinExistence type="predicted"/>
<evidence type="ECO:0000313" key="2">
    <source>
        <dbReference type="Proteomes" id="UP000014073"/>
    </source>
</evidence>
<name>S0FA77_9BACT</name>
<reference evidence="1 2" key="1">
    <citation type="submission" date="2008-12" db="EMBL/GenBank/DDBJ databases">
        <authorList>
            <person name="Fulton L."/>
            <person name="Clifton S."/>
            <person name="Fulton B."/>
            <person name="Xu J."/>
            <person name="Minx P."/>
            <person name="Pepin K.H."/>
            <person name="Johnson M."/>
            <person name="Bhonagiri V."/>
            <person name="Nash W.E."/>
            <person name="Mardis E.R."/>
            <person name="Wilson R.K."/>
        </authorList>
    </citation>
    <scope>NUCLEOTIDE SEQUENCE [LARGE SCALE GENOMIC DNA]</scope>
    <source>
        <strain evidence="1 2">DSM 18228</strain>
    </source>
</reference>
<evidence type="ECO:0000313" key="1">
    <source>
        <dbReference type="EMBL" id="EEF77254.1"/>
    </source>
</evidence>